<protein>
    <recommendedName>
        <fullName evidence="3">DGC domain-containing protein</fullName>
    </recommendedName>
</protein>
<dbReference type="InterPro" id="IPR014958">
    <property type="entry name" value="DGC"/>
</dbReference>
<evidence type="ECO:0000313" key="2">
    <source>
        <dbReference type="Proteomes" id="UP000029669"/>
    </source>
</evidence>
<reference evidence="2" key="1">
    <citation type="journal article" date="2015" name="Genome Announc.">
        <title>Whole-Genome Sequences of 80 Environmental and Clinical Isolates of Burkholderia pseudomallei.</title>
        <authorList>
            <person name="Johnson S.L."/>
            <person name="Baker A.L."/>
            <person name="Chain P.S."/>
            <person name="Currie B.J."/>
            <person name="Daligault H.E."/>
            <person name="Davenport K.W."/>
            <person name="Davis C.B."/>
            <person name="Inglis T.J."/>
            <person name="Kaestli M."/>
            <person name="Koren S."/>
            <person name="Mayo M."/>
            <person name="Merritt A.J."/>
            <person name="Price E.P."/>
            <person name="Sarovich D.S."/>
            <person name="Warner J."/>
            <person name="Rosovitz M.J."/>
        </authorList>
    </citation>
    <scope>NUCLEOTIDE SEQUENCE [LARGE SCALE GENOMIC DNA]</scope>
    <source>
        <strain evidence="2">DSM 2030</strain>
    </source>
</reference>
<dbReference type="EMBL" id="CP009170">
    <property type="protein sequence ID" value="AIS53056.1"/>
    <property type="molecule type" value="Genomic_DNA"/>
</dbReference>
<dbReference type="RefSeq" id="WP_236617246.1">
    <property type="nucleotide sequence ID" value="NZ_CP009170.1"/>
</dbReference>
<name>A0A097ATB7_THEKI</name>
<evidence type="ECO:0008006" key="3">
    <source>
        <dbReference type="Google" id="ProtNLM"/>
    </source>
</evidence>
<sequence>MSKVVVIPCSGMGKVYGLIAREAALKVVRELKKNEAETKCLAYLVTGDEEIKNYMQGKKCITIDGCPKMCAAKNAKEAGAEVIEELKSIEFAKEKRAMKPGTATNLNEEGWEVVDYIADKIVEIIDNLEVK</sequence>
<accession>A0A097ATB7</accession>
<dbReference type="AlphaFoldDB" id="A0A097ATB7"/>
<proteinExistence type="predicted"/>
<dbReference type="HOGENOM" id="CLU_155025_0_0_9"/>
<keyword evidence="2" id="KW-1185">Reference proteome</keyword>
<dbReference type="Proteomes" id="UP000029669">
    <property type="component" value="Chromosome"/>
</dbReference>
<dbReference type="eggNOG" id="COG4273">
    <property type="taxonomic scope" value="Bacteria"/>
</dbReference>
<dbReference type="Pfam" id="PF08859">
    <property type="entry name" value="DGC"/>
    <property type="match status" value="1"/>
</dbReference>
<dbReference type="KEGG" id="tki:TKV_c19090"/>
<organism evidence="1 2">
    <name type="scientific">Thermoanaerobacter kivui</name>
    <name type="common">Acetogenium kivui</name>
    <dbReference type="NCBI Taxonomy" id="2325"/>
    <lineage>
        <taxon>Bacteria</taxon>
        <taxon>Bacillati</taxon>
        <taxon>Bacillota</taxon>
        <taxon>Clostridia</taxon>
        <taxon>Thermoanaerobacterales</taxon>
        <taxon>Thermoanaerobacteraceae</taxon>
        <taxon>Thermoanaerobacter</taxon>
    </lineage>
</organism>
<dbReference type="STRING" id="2325.TKV_c19090"/>
<gene>
    <name evidence="1" type="ORF">TKV_c19090</name>
</gene>
<evidence type="ECO:0000313" key="1">
    <source>
        <dbReference type="EMBL" id="AIS53056.1"/>
    </source>
</evidence>